<dbReference type="EMBL" id="FPHK01000104">
    <property type="protein sequence ID" value="SFV67265.1"/>
    <property type="molecule type" value="Genomic_DNA"/>
</dbReference>
<feature type="domain" description="Card1 endonuclease" evidence="1">
    <location>
        <begin position="223"/>
        <end position="315"/>
    </location>
</feature>
<dbReference type="InterPro" id="IPR015093">
    <property type="entry name" value="Card1_endonucl_dom"/>
</dbReference>
<dbReference type="AlphaFoldDB" id="A0A1W1CNE6"/>
<name>A0A1W1CNE6_9ZZZZ</name>
<dbReference type="InterPro" id="IPR011856">
    <property type="entry name" value="tRNA_endonuc-like_dom_sf"/>
</dbReference>
<dbReference type="Pfam" id="PF09002">
    <property type="entry name" value="Card1_endonuc"/>
    <property type="match status" value="1"/>
</dbReference>
<dbReference type="SUPFAM" id="SSF52980">
    <property type="entry name" value="Restriction endonuclease-like"/>
    <property type="match status" value="1"/>
</dbReference>
<dbReference type="GO" id="GO:0003676">
    <property type="term" value="F:nucleic acid binding"/>
    <property type="evidence" value="ECO:0007669"/>
    <property type="project" value="InterPro"/>
</dbReference>
<accession>A0A1W1CNE6</accession>
<proteinExistence type="predicted"/>
<organism evidence="2">
    <name type="scientific">hydrothermal vent metagenome</name>
    <dbReference type="NCBI Taxonomy" id="652676"/>
    <lineage>
        <taxon>unclassified sequences</taxon>
        <taxon>metagenomes</taxon>
        <taxon>ecological metagenomes</taxon>
    </lineage>
</organism>
<evidence type="ECO:0000313" key="2">
    <source>
        <dbReference type="EMBL" id="SFV67265.1"/>
    </source>
</evidence>
<gene>
    <name evidence="2" type="ORF">MNB_SM-6-1466</name>
</gene>
<dbReference type="InterPro" id="IPR011335">
    <property type="entry name" value="Restrct_endonuc-II-like"/>
</dbReference>
<reference evidence="2" key="1">
    <citation type="submission" date="2016-10" db="EMBL/GenBank/DDBJ databases">
        <authorList>
            <person name="de Groot N.N."/>
        </authorList>
    </citation>
    <scope>NUCLEOTIDE SEQUENCE</scope>
</reference>
<evidence type="ECO:0000259" key="1">
    <source>
        <dbReference type="Pfam" id="PF09002"/>
    </source>
</evidence>
<sequence>MLLVSIVGDFHSSIFPIYNEFKDKIDYHLVVDDDAFNERRKHRKIVASLKKFNAKYNLKFITQEFKIDEDSLKSIEKLIDHIDNLESDPQKIYINITDGLANIGIALAAKLLPKGVKFISYDMYENSYNITTYESIKNYKIKESLSIEDHFLLKGLEVTQKGNKEFANKYRREILELFNNYSEEMELLNKDITHRSSKNRAQYPRALQLVKSMGFDIFRDAPLITGGLFEYYVYLLIKDMGFDDIEMGVQVRQPLSDAVGVENEFDILLMKENHLHMIECKFRKMKKRDIVYKYASLINLIDDDSMMMIVTNDDVYSHDIYDAKRIELSDYRRAFLNRIMLRGSVIKNKQLFFAEIQTLFLKTNEA</sequence>
<protein>
    <recommendedName>
        <fullName evidence="1">Card1 endonuclease domain-containing protein</fullName>
    </recommendedName>
</protein>
<dbReference type="Gene3D" id="3.40.1350.10">
    <property type="match status" value="1"/>
</dbReference>